<keyword evidence="4" id="KW-0808">Transferase</keyword>
<proteinExistence type="inferred from homology"/>
<dbReference type="GO" id="GO:0032259">
    <property type="term" value="P:methylation"/>
    <property type="evidence" value="ECO:0007669"/>
    <property type="project" value="UniProtKB-KW"/>
</dbReference>
<dbReference type="NCBIfam" id="TIGR00104">
    <property type="entry name" value="tRNA_TsaA"/>
    <property type="match status" value="1"/>
</dbReference>
<dbReference type="GO" id="GO:0008168">
    <property type="term" value="F:methyltransferase activity"/>
    <property type="evidence" value="ECO:0007669"/>
    <property type="project" value="UniProtKB-KW"/>
</dbReference>
<dbReference type="RefSeq" id="WP_168719685.1">
    <property type="nucleotide sequence ID" value="NZ_CP042909.1"/>
</dbReference>
<dbReference type="AlphaFoldDB" id="A0A6H1WT85"/>
<dbReference type="InterPro" id="IPR036414">
    <property type="entry name" value="YaeB_N_sf"/>
</dbReference>
<comment type="similarity">
    <text evidence="2">Belongs to the tRNA methyltransferase O family.</text>
</comment>
<dbReference type="Pfam" id="PF01980">
    <property type="entry name" value="TrmO_N"/>
    <property type="match status" value="1"/>
</dbReference>
<keyword evidence="1" id="KW-0949">S-adenosyl-L-methionine</keyword>
<dbReference type="Proteomes" id="UP000501253">
    <property type="component" value="Chromosome"/>
</dbReference>
<sequence length="139" mass="15599">MAQEYVFKPIGFVRTKAREIPRHWSVSKVEGELVIDPAYEKGLQDLRPGERLVVLFVFDRAEPFGPDKLLQTPPHRQKSRGVFSTCSPVRPNPIGLSVVEILEVRGPVIRVRGLDMFDGTPILDLKPYKGYAADESGDP</sequence>
<dbReference type="SUPFAM" id="SSF118196">
    <property type="entry name" value="YaeB-like"/>
    <property type="match status" value="1"/>
</dbReference>
<keyword evidence="5" id="KW-1185">Reference proteome</keyword>
<gene>
    <name evidence="4" type="primary">tsaA</name>
    <name evidence="4" type="ORF">FVE67_05730</name>
</gene>
<name>A0A6H1WT85_9BACT</name>
<organism evidence="4 5">
    <name type="scientific">Thermosulfurimonas marina</name>
    <dbReference type="NCBI Taxonomy" id="2047767"/>
    <lineage>
        <taxon>Bacteria</taxon>
        <taxon>Pseudomonadati</taxon>
        <taxon>Thermodesulfobacteriota</taxon>
        <taxon>Thermodesulfobacteria</taxon>
        <taxon>Thermodesulfobacteriales</taxon>
        <taxon>Thermodesulfobacteriaceae</taxon>
        <taxon>Thermosulfurimonas</taxon>
    </lineage>
</organism>
<dbReference type="EMBL" id="CP042909">
    <property type="protein sequence ID" value="QJA06336.1"/>
    <property type="molecule type" value="Genomic_DNA"/>
</dbReference>
<accession>A0A6H1WT85</accession>
<dbReference type="InterPro" id="IPR040372">
    <property type="entry name" value="YaeB-like"/>
</dbReference>
<evidence type="ECO:0000313" key="5">
    <source>
        <dbReference type="Proteomes" id="UP000501253"/>
    </source>
</evidence>
<reference evidence="4 5" key="1">
    <citation type="submission" date="2019-08" db="EMBL/GenBank/DDBJ databases">
        <title>Complete genome sequence of Thermosulfurimonas marina SU872T, an anaerobic thermophilic chemolithoautotrophic bacterium isolated from a shallow marine hydrothermal vent.</title>
        <authorList>
            <person name="Allioux M."/>
            <person name="Jebbar M."/>
            <person name="Slobodkina G."/>
            <person name="Slobodkin A."/>
            <person name="Moalic Y."/>
            <person name="Frolova A."/>
            <person name="Shao Z."/>
            <person name="Alain K."/>
        </authorList>
    </citation>
    <scope>NUCLEOTIDE SEQUENCE [LARGE SCALE GENOMIC DNA]</scope>
    <source>
        <strain evidence="4 5">SU872</strain>
    </source>
</reference>
<feature type="domain" description="TsaA-like" evidence="3">
    <location>
        <begin position="7"/>
        <end position="137"/>
    </location>
</feature>
<dbReference type="KEGG" id="tmai:FVE67_05730"/>
<dbReference type="PANTHER" id="PTHR12818:SF0">
    <property type="entry name" value="TRNA (ADENINE(37)-N6)-METHYLTRANSFERASE"/>
    <property type="match status" value="1"/>
</dbReference>
<dbReference type="InterPro" id="IPR036413">
    <property type="entry name" value="YaeB-like_sf"/>
</dbReference>
<dbReference type="CDD" id="cd09281">
    <property type="entry name" value="UPF0066"/>
    <property type="match status" value="1"/>
</dbReference>
<evidence type="ECO:0000256" key="1">
    <source>
        <dbReference type="ARBA" id="ARBA00022691"/>
    </source>
</evidence>
<dbReference type="PANTHER" id="PTHR12818">
    <property type="entry name" value="TRNA (ADENINE(37)-N6)-METHYLTRANSFERASE"/>
    <property type="match status" value="1"/>
</dbReference>
<evidence type="ECO:0000313" key="4">
    <source>
        <dbReference type="EMBL" id="QJA06336.1"/>
    </source>
</evidence>
<evidence type="ECO:0000259" key="3">
    <source>
        <dbReference type="PROSITE" id="PS51668"/>
    </source>
</evidence>
<dbReference type="InterPro" id="IPR023370">
    <property type="entry name" value="TrmO-like_N"/>
</dbReference>
<evidence type="ECO:0000256" key="2">
    <source>
        <dbReference type="ARBA" id="ARBA00033753"/>
    </source>
</evidence>
<protein>
    <submittedName>
        <fullName evidence="4">tRNA (N6-threonylcarbamoyladenosine(37)-N6)-methyltransferase TrmO</fullName>
    </submittedName>
</protein>
<keyword evidence="4" id="KW-0489">Methyltransferase</keyword>
<dbReference type="Gene3D" id="2.40.30.70">
    <property type="entry name" value="YaeB-like"/>
    <property type="match status" value="1"/>
</dbReference>
<dbReference type="PROSITE" id="PS51668">
    <property type="entry name" value="TSAA_2"/>
    <property type="match status" value="1"/>
</dbReference>